<dbReference type="Proteomes" id="UP000318413">
    <property type="component" value="Unassembled WGS sequence"/>
</dbReference>
<evidence type="ECO:0000313" key="2">
    <source>
        <dbReference type="Proteomes" id="UP000318413"/>
    </source>
</evidence>
<dbReference type="Gene3D" id="2.40.128.130">
    <property type="entry name" value="Autotransporter beta-domain"/>
    <property type="match status" value="1"/>
</dbReference>
<gene>
    <name evidence="1" type="ORF">EAH84_13360</name>
</gene>
<dbReference type="InterPro" id="IPR036709">
    <property type="entry name" value="Autotransporte_beta_dom_sf"/>
</dbReference>
<evidence type="ECO:0000313" key="1">
    <source>
        <dbReference type="EMBL" id="TPG09966.1"/>
    </source>
</evidence>
<accession>A0A502CDV1</accession>
<name>A0A502CDV1_9SPHN</name>
<reference evidence="1 2" key="1">
    <citation type="journal article" date="2019" name="Environ. Microbiol.">
        <title>Species interactions and distinct microbial communities in high Arctic permafrost affected cryosols are associated with the CH4 and CO2 gas fluxes.</title>
        <authorList>
            <person name="Altshuler I."/>
            <person name="Hamel J."/>
            <person name="Turney S."/>
            <person name="Magnuson E."/>
            <person name="Levesque R."/>
            <person name="Greer C."/>
            <person name="Whyte L.G."/>
        </authorList>
    </citation>
    <scope>NUCLEOTIDE SEQUENCE [LARGE SCALE GENOMIC DNA]</scope>
    <source>
        <strain evidence="1 2">S5.1</strain>
    </source>
</reference>
<dbReference type="RefSeq" id="WP_140872515.1">
    <property type="nucleotide sequence ID" value="NZ_RCZK01000013.1"/>
</dbReference>
<organism evidence="1 2">
    <name type="scientific">Sphingomonas oligophenolica</name>
    <dbReference type="NCBI Taxonomy" id="301154"/>
    <lineage>
        <taxon>Bacteria</taxon>
        <taxon>Pseudomonadati</taxon>
        <taxon>Pseudomonadota</taxon>
        <taxon>Alphaproteobacteria</taxon>
        <taxon>Sphingomonadales</taxon>
        <taxon>Sphingomonadaceae</taxon>
        <taxon>Sphingomonas</taxon>
    </lineage>
</organism>
<dbReference type="EMBL" id="RCZK01000013">
    <property type="protein sequence ID" value="TPG09966.1"/>
    <property type="molecule type" value="Genomic_DNA"/>
</dbReference>
<proteinExistence type="predicted"/>
<sequence>MQTPSWSTYADIADLRYTTRGDYWLRDTFTADLGADIELGRGWKFGADIGGGVGSGARFGTGKLSIRKEF</sequence>
<comment type="caution">
    <text evidence="1">The sequence shown here is derived from an EMBL/GenBank/DDBJ whole genome shotgun (WGS) entry which is preliminary data.</text>
</comment>
<dbReference type="AlphaFoldDB" id="A0A502CDV1"/>
<keyword evidence="2" id="KW-1185">Reference proteome</keyword>
<protein>
    <submittedName>
        <fullName evidence="1">Uncharacterized protein</fullName>
    </submittedName>
</protein>